<dbReference type="PROSITE" id="PS50103">
    <property type="entry name" value="ZF_C3H1"/>
    <property type="match status" value="4"/>
</dbReference>
<feature type="compositionally biased region" description="Low complexity" evidence="8">
    <location>
        <begin position="549"/>
        <end position="560"/>
    </location>
</feature>
<organism evidence="13 14">
    <name type="scientific">Aphanomyces euteiches</name>
    <dbReference type="NCBI Taxonomy" id="100861"/>
    <lineage>
        <taxon>Eukaryota</taxon>
        <taxon>Sar</taxon>
        <taxon>Stramenopiles</taxon>
        <taxon>Oomycota</taxon>
        <taxon>Saprolegniomycetes</taxon>
        <taxon>Saprolegniales</taxon>
        <taxon>Verrucalvaceae</taxon>
        <taxon>Aphanomyces</taxon>
    </lineage>
</organism>
<dbReference type="VEuPathDB" id="FungiDB:AeMF1_016769"/>
<dbReference type="InterPro" id="IPR045124">
    <property type="entry name" value="Su(sable)-like"/>
</dbReference>
<evidence type="ECO:0000259" key="11">
    <source>
        <dbReference type="PROSITE" id="PS50119"/>
    </source>
</evidence>
<dbReference type="SMART" id="SM00360">
    <property type="entry name" value="RRM"/>
    <property type="match status" value="1"/>
</dbReference>
<dbReference type="InterPro" id="IPR036867">
    <property type="entry name" value="R3H_dom_sf"/>
</dbReference>
<dbReference type="SUPFAM" id="SSF82708">
    <property type="entry name" value="R3H domain"/>
    <property type="match status" value="1"/>
</dbReference>
<evidence type="ECO:0000259" key="12">
    <source>
        <dbReference type="PROSITE" id="PS51061"/>
    </source>
</evidence>
<feature type="zinc finger region" description="C3H1-type" evidence="7">
    <location>
        <begin position="157"/>
        <end position="185"/>
    </location>
</feature>
<evidence type="ECO:0000256" key="1">
    <source>
        <dbReference type="ARBA" id="ARBA00022723"/>
    </source>
</evidence>
<evidence type="ECO:0000256" key="5">
    <source>
        <dbReference type="PROSITE-ProRule" id="PRU00024"/>
    </source>
</evidence>
<feature type="domain" description="B box-type" evidence="11">
    <location>
        <begin position="301"/>
        <end position="347"/>
    </location>
</feature>
<protein>
    <submittedName>
        <fullName evidence="13">Uncharacterized protein</fullName>
    </submittedName>
</protein>
<dbReference type="Pfam" id="PF01424">
    <property type="entry name" value="R3H"/>
    <property type="match status" value="1"/>
</dbReference>
<dbReference type="InterPro" id="IPR035979">
    <property type="entry name" value="RBD_domain_sf"/>
</dbReference>
<dbReference type="CDD" id="cd19757">
    <property type="entry name" value="Bbox1"/>
    <property type="match status" value="2"/>
</dbReference>
<feature type="zinc finger region" description="C3H1-type" evidence="7">
    <location>
        <begin position="93"/>
        <end position="121"/>
    </location>
</feature>
<dbReference type="SMART" id="SM00393">
    <property type="entry name" value="R3H"/>
    <property type="match status" value="1"/>
</dbReference>
<feature type="domain" description="C3H1-type" evidence="10">
    <location>
        <begin position="157"/>
        <end position="185"/>
    </location>
</feature>
<feature type="compositionally biased region" description="Acidic residues" evidence="8">
    <location>
        <begin position="490"/>
        <end position="499"/>
    </location>
</feature>
<comment type="caution">
    <text evidence="13">The sequence shown here is derived from an EMBL/GenBank/DDBJ whole genome shotgun (WGS) entry which is preliminary data.</text>
</comment>
<sequence length="754" mass="81542">MATYPTRRSVNITVKNLPNDMTKDLIRPFFKRFGKINLINVEGNGTALIEFQKSGSAEDAVTKMNNSVINGRRVSVVFAFDVAPKRRMEDDEKQFLPLCRSFRTKGRCRHGDRCRFRHEKTFCETIMSGGICMSGDKCRFSHDVSTAGAQVSKTLGRKSKLLCKNIVLGGVCLLGDKCSYSHDATSGELKGRSKIPCKIYVATGSCTKGATCWFNHDVESAAADAKRKAEEEEIDESPKKTKKAKLTEWAPAVEAASTCAECTKGEPTVQCSTCEVSLCAACDATLHASRVMSKHVRTPIVQQTRCAECRSSNATVHCTKCDLDFCNKCSWAIHEFKVFRHHRREALQQGTTPKHAPVVEKKTTAPAAEEKAPVVQKSGRAMPKVELSDISDDDEPQVKAKPAAKAKPEVKAAPPAPVVVKSFDDSLKNVAPAMDDDSDFEDAKPMLPSNEKTLATTLPSDSSSDDDDEPAAAPAVASKPSRAMPKTELSDESESEDEAVPVKTQSAKKELSSEESDFEDAKPVLPSNAKTLATTLPSDSSSDEDDEPAAAAPAVASKPSRAMPKTELSDESESEDEAAPVKTQSAKKELSSEESDFEDAKPIIPSKASTAAATKPQPKTEMSSEDSSSDEDAKPMRPANQQKTTSTPAARQPKTELSSDESSSEEDAPVATKKSVSNASSHSLVKKIEEYAASSSTEVLHLSASLNGYERLLAHDTAERLGLAHESVGEGLERHITVSKSNDKKSKSWSKSRK</sequence>
<feature type="region of interest" description="Disordered" evidence="8">
    <location>
        <begin position="430"/>
        <end position="683"/>
    </location>
</feature>
<dbReference type="SUPFAM" id="SSF90229">
    <property type="entry name" value="CCCH zinc finger"/>
    <property type="match status" value="2"/>
</dbReference>
<feature type="compositionally biased region" description="Polar residues" evidence="8">
    <location>
        <begin position="639"/>
        <end position="649"/>
    </location>
</feature>
<feature type="compositionally biased region" description="Basic and acidic residues" evidence="8">
    <location>
        <begin position="735"/>
        <end position="746"/>
    </location>
</feature>
<gene>
    <name evidence="13" type="ORF">Ae201684_004241</name>
</gene>
<evidence type="ECO:0000256" key="4">
    <source>
        <dbReference type="ARBA" id="ARBA00022833"/>
    </source>
</evidence>
<feature type="domain" description="C3H1-type" evidence="10">
    <location>
        <begin position="191"/>
        <end position="219"/>
    </location>
</feature>
<keyword evidence="2" id="KW-0677">Repeat</keyword>
<evidence type="ECO:0000256" key="2">
    <source>
        <dbReference type="ARBA" id="ARBA00022737"/>
    </source>
</evidence>
<dbReference type="CDD" id="cd00590">
    <property type="entry name" value="RRM_SF"/>
    <property type="match status" value="1"/>
</dbReference>
<dbReference type="CDD" id="cd02325">
    <property type="entry name" value="R3H"/>
    <property type="match status" value="1"/>
</dbReference>
<dbReference type="InterPro" id="IPR000315">
    <property type="entry name" value="Znf_B-box"/>
</dbReference>
<dbReference type="Gene3D" id="4.10.1000.10">
    <property type="entry name" value="Zinc finger, CCCH-type"/>
    <property type="match status" value="2"/>
</dbReference>
<feature type="compositionally biased region" description="Acidic residues" evidence="8">
    <location>
        <begin position="569"/>
        <end position="578"/>
    </location>
</feature>
<proteinExistence type="predicted"/>
<feature type="zinc finger region" description="C3H1-type" evidence="7">
    <location>
        <begin position="122"/>
        <end position="145"/>
    </location>
</feature>
<dbReference type="Proteomes" id="UP000481153">
    <property type="component" value="Unassembled WGS sequence"/>
</dbReference>
<dbReference type="InterPro" id="IPR012677">
    <property type="entry name" value="Nucleotide-bd_a/b_plait_sf"/>
</dbReference>
<dbReference type="SUPFAM" id="SSF54928">
    <property type="entry name" value="RNA-binding domain, RBD"/>
    <property type="match status" value="1"/>
</dbReference>
<dbReference type="PROSITE" id="PS50119">
    <property type="entry name" value="ZF_BBOX"/>
    <property type="match status" value="2"/>
</dbReference>
<reference evidence="13 14" key="1">
    <citation type="submission" date="2019-07" db="EMBL/GenBank/DDBJ databases">
        <title>Genomics analysis of Aphanomyces spp. identifies a new class of oomycete effector associated with host adaptation.</title>
        <authorList>
            <person name="Gaulin E."/>
        </authorList>
    </citation>
    <scope>NUCLEOTIDE SEQUENCE [LARGE SCALE GENOMIC DNA]</scope>
    <source>
        <strain evidence="13 14">ATCC 201684</strain>
    </source>
</reference>
<dbReference type="InterPro" id="IPR041367">
    <property type="entry name" value="Znf-CCCH_4"/>
</dbReference>
<keyword evidence="4 7" id="KW-0862">Zinc</keyword>
<dbReference type="AlphaFoldDB" id="A0A6G0XIX3"/>
<evidence type="ECO:0000313" key="14">
    <source>
        <dbReference type="Proteomes" id="UP000481153"/>
    </source>
</evidence>
<dbReference type="PROSITE" id="PS51061">
    <property type="entry name" value="R3H"/>
    <property type="match status" value="1"/>
</dbReference>
<dbReference type="Pfam" id="PF00076">
    <property type="entry name" value="RRM_1"/>
    <property type="match status" value="1"/>
</dbReference>
<evidence type="ECO:0000313" key="13">
    <source>
        <dbReference type="EMBL" id="KAF0740237.1"/>
    </source>
</evidence>
<dbReference type="Gene3D" id="3.30.1370.50">
    <property type="entry name" value="R3H-like domain"/>
    <property type="match status" value="1"/>
</dbReference>
<dbReference type="InterPro" id="IPR001374">
    <property type="entry name" value="R3H_dom"/>
</dbReference>
<feature type="domain" description="B box-type" evidence="11">
    <location>
        <begin position="254"/>
        <end position="300"/>
    </location>
</feature>
<keyword evidence="3 5" id="KW-0863">Zinc-finger</keyword>
<dbReference type="PANTHER" id="PTHR13119:SF12">
    <property type="entry name" value="PROTEIN SUPPRESSOR OF SABLE"/>
    <property type="match status" value="1"/>
</dbReference>
<dbReference type="GO" id="GO:0008270">
    <property type="term" value="F:zinc ion binding"/>
    <property type="evidence" value="ECO:0007669"/>
    <property type="project" value="UniProtKB-KW"/>
</dbReference>
<feature type="domain" description="RRM" evidence="9">
    <location>
        <begin position="10"/>
        <end position="81"/>
    </location>
</feature>
<evidence type="ECO:0000256" key="3">
    <source>
        <dbReference type="ARBA" id="ARBA00022771"/>
    </source>
</evidence>
<evidence type="ECO:0000256" key="7">
    <source>
        <dbReference type="PROSITE-ProRule" id="PRU00723"/>
    </source>
</evidence>
<feature type="region of interest" description="Disordered" evidence="8">
    <location>
        <begin position="347"/>
        <end position="414"/>
    </location>
</feature>
<name>A0A6G0XIX3_9STRA</name>
<dbReference type="SMART" id="SM00356">
    <property type="entry name" value="ZnF_C3H1"/>
    <property type="match status" value="4"/>
</dbReference>
<feature type="domain" description="C3H1-type" evidence="10">
    <location>
        <begin position="122"/>
        <end position="145"/>
    </location>
</feature>
<dbReference type="Pfam" id="PF18044">
    <property type="entry name" value="zf-CCCH_4"/>
    <property type="match status" value="1"/>
</dbReference>
<dbReference type="InterPro" id="IPR036855">
    <property type="entry name" value="Znf_CCCH_sf"/>
</dbReference>
<feature type="zinc finger region" description="C3H1-type" evidence="7">
    <location>
        <begin position="191"/>
        <end position="219"/>
    </location>
</feature>
<feature type="compositionally biased region" description="Low complexity" evidence="8">
    <location>
        <begin position="471"/>
        <end position="483"/>
    </location>
</feature>
<feature type="compositionally biased region" description="Basic and acidic residues" evidence="8">
    <location>
        <begin position="357"/>
        <end position="372"/>
    </location>
</feature>
<keyword evidence="6" id="KW-0694">RNA-binding</keyword>
<keyword evidence="14" id="KW-1185">Reference proteome</keyword>
<evidence type="ECO:0000259" key="10">
    <source>
        <dbReference type="PROSITE" id="PS50103"/>
    </source>
</evidence>
<feature type="domain" description="R3H" evidence="12">
    <location>
        <begin position="678"/>
        <end position="742"/>
    </location>
</feature>
<dbReference type="PROSITE" id="PS50102">
    <property type="entry name" value="RRM"/>
    <property type="match status" value="1"/>
</dbReference>
<dbReference type="Pfam" id="PF14608">
    <property type="entry name" value="zf-CCCH_2"/>
    <property type="match status" value="2"/>
</dbReference>
<feature type="compositionally biased region" description="Polar residues" evidence="8">
    <location>
        <begin position="674"/>
        <end position="683"/>
    </location>
</feature>
<accession>A0A6G0XIX3</accession>
<dbReference type="InterPro" id="IPR000504">
    <property type="entry name" value="RRM_dom"/>
</dbReference>
<dbReference type="SMART" id="SM00336">
    <property type="entry name" value="BBOX"/>
    <property type="match status" value="2"/>
</dbReference>
<evidence type="ECO:0000256" key="6">
    <source>
        <dbReference type="PROSITE-ProRule" id="PRU00176"/>
    </source>
</evidence>
<feature type="domain" description="C3H1-type" evidence="10">
    <location>
        <begin position="93"/>
        <end position="121"/>
    </location>
</feature>
<dbReference type="PANTHER" id="PTHR13119">
    <property type="entry name" value="ZINC FINGER CCCH DOMAIN-CONTAINING PROTEI"/>
    <property type="match status" value="1"/>
</dbReference>
<evidence type="ECO:0000256" key="8">
    <source>
        <dbReference type="SAM" id="MobiDB-lite"/>
    </source>
</evidence>
<feature type="compositionally biased region" description="Acidic residues" evidence="8">
    <location>
        <begin position="658"/>
        <end position="668"/>
    </location>
</feature>
<dbReference type="Gene3D" id="3.30.70.330">
    <property type="match status" value="1"/>
</dbReference>
<evidence type="ECO:0000259" key="9">
    <source>
        <dbReference type="PROSITE" id="PS50102"/>
    </source>
</evidence>
<dbReference type="GO" id="GO:0003723">
    <property type="term" value="F:RNA binding"/>
    <property type="evidence" value="ECO:0007669"/>
    <property type="project" value="UniProtKB-UniRule"/>
</dbReference>
<dbReference type="GO" id="GO:0045892">
    <property type="term" value="P:negative regulation of DNA-templated transcription"/>
    <property type="evidence" value="ECO:0007669"/>
    <property type="project" value="InterPro"/>
</dbReference>
<keyword evidence="1 7" id="KW-0479">Metal-binding</keyword>
<dbReference type="InterPro" id="IPR000571">
    <property type="entry name" value="Znf_CCCH"/>
</dbReference>
<dbReference type="GO" id="GO:0005634">
    <property type="term" value="C:nucleus"/>
    <property type="evidence" value="ECO:0007669"/>
    <property type="project" value="TreeGrafter"/>
</dbReference>
<dbReference type="EMBL" id="VJMJ01000053">
    <property type="protein sequence ID" value="KAF0740237.1"/>
    <property type="molecule type" value="Genomic_DNA"/>
</dbReference>
<feature type="region of interest" description="Disordered" evidence="8">
    <location>
        <begin position="735"/>
        <end position="754"/>
    </location>
</feature>